<dbReference type="InterPro" id="IPR058029">
    <property type="entry name" value="Tubulin-bd_CENPJ"/>
</dbReference>
<name>A0ABP1NZ70_XYLVO</name>
<comment type="caution">
    <text evidence="6">The sequence shown here is derived from an EMBL/GenBank/DDBJ whole genome shotgun (WGS) entry which is preliminary data.</text>
</comment>
<evidence type="ECO:0000256" key="1">
    <source>
        <dbReference type="ARBA" id="ARBA00005627"/>
    </source>
</evidence>
<dbReference type="Pfam" id="PF07202">
    <property type="entry name" value="Tcp10_C"/>
    <property type="match status" value="3"/>
</dbReference>
<feature type="coiled-coil region" evidence="2">
    <location>
        <begin position="674"/>
        <end position="828"/>
    </location>
</feature>
<feature type="region of interest" description="Disordered" evidence="3">
    <location>
        <begin position="201"/>
        <end position="223"/>
    </location>
</feature>
<proteinExistence type="inferred from homology"/>
<feature type="domain" description="Centromere protein J C-terminal" evidence="4">
    <location>
        <begin position="1137"/>
        <end position="1170"/>
    </location>
</feature>
<evidence type="ECO:0008006" key="8">
    <source>
        <dbReference type="Google" id="ProtNLM"/>
    </source>
</evidence>
<dbReference type="Gene3D" id="2.60.450.20">
    <property type="match status" value="1"/>
</dbReference>
<evidence type="ECO:0000313" key="7">
    <source>
        <dbReference type="Proteomes" id="UP001642520"/>
    </source>
</evidence>
<dbReference type="InterPro" id="IPR026581">
    <property type="entry name" value="TCP10L/CENPJ"/>
</dbReference>
<sequence>MDFEASVVERLQKLRQWQLEQQERLLKQQQIQREMLTQKQDSIYKALELSIQECDLNEDKLISNDVDKTIESTKNNNENLINLYESQTRGNYIQIVNNTELCGNQSINSSTENVVTHQQSPKDLITENHMKGRSENKTVFDTKDEIELTVTTPKEDKCAQQFIIEGVAPLPPDKTVINCISIDDVPIPSFRKDFHTLLEERLKDSENEPSDRSNATSGSKVKRPFLRKGEGLSRFRLHRRSQLSPKLRSCSTSFTNTQQSNSKYCKSDSKLNKTAPYLKNTQVLKRAYCTNVARKHLSLKNVSLPKKKVRSKSESNTLVTHLEDCISEVKNPTESNTLDFHSGTQKELEEVRIFELLEEKAENSSFCSTSSAVVAFLQQSTPFKMRNAEYKRDNNIRNAKQGTPITKVPKNQSVLKSNQYECNQMSNNKFDTCCNPPSFMNQNLIHSNLYKNIMLMQDINENSPTKINENRHILLSNRVQSVQNQQDLYNESAVDNDNNVDVSFHVRFSEYNEYKTIGLTDTSSMSTESLVMKGFSDEKAWSDSSTPDMSTLSVPFEVPQSFITKNKNQELNYKMGSYEDTSQNNNSTCNINYHKDESEFSDTTDQIFNNEENSLLGYSQDNTVLQEINNSHNIEISKEHNEKYNNNCDDVVGINDQEQRERNLQETNETVFQSELLKNRLLELEQEINIFRKENVALSTQRKKLQEDYKNLRKDYVEREKNFEENRKQVEDYLQEERKKLAREKAALENRMRDSQEKAQQSRLERQEIQNLKQEIEKLMEEMHIKESRWNAAQSRHKCQMRILKMENSKLKQEVERLQNLKKNSAKNKGRSGTSSNTKAIHQINKQLNMQIKESKKINDISSDDDQKLIEPMMKASIIDDESIEKDINSNKNVMNEKLQKSQSAVINIAKKRNLYENLIKDATFNLRESEELFNASENLSKFESDIDDKLEKLDSKTSTVRDNYEKLDKRCDTSFNNNNINCNIQNDYTCFTSPTKTYHENHEKIPTFVPSVELVCTYTENSPSSCQNKTAIDKQGIKQIEHVDGSVEYRFPNGNIKKVFPDKGITKLIYYNGDVRETNIDGKIRYFYASTRTWHTTMPDGLEVLEFPDGQIERRSHNGMVEVSFPDGSVRILESNGTEKWTLPDGTLIQILTNGEKVLTLPNGQREVHTKTHKRREYPDGTIKLIHLDGTQETRYSNGRVRLKDKDGNLLMDSYQ</sequence>
<keyword evidence="2" id="KW-0175">Coiled coil</keyword>
<evidence type="ECO:0000313" key="6">
    <source>
        <dbReference type="EMBL" id="CAL7945164.1"/>
    </source>
</evidence>
<dbReference type="Pfam" id="PF25779">
    <property type="entry name" value="Tubulin-bind_CPAP"/>
    <property type="match status" value="1"/>
</dbReference>
<gene>
    <name evidence="6" type="ORF">XYLVIOL_LOCUS7048</name>
</gene>
<keyword evidence="7" id="KW-1185">Reference proteome</keyword>
<dbReference type="PANTHER" id="PTHR10331:SF6">
    <property type="entry name" value="SPINDLE ASSEMBLY ABNORMAL 4"/>
    <property type="match status" value="1"/>
</dbReference>
<feature type="domain" description="Centromere protein J C-terminal" evidence="4">
    <location>
        <begin position="1175"/>
        <end position="1203"/>
    </location>
</feature>
<dbReference type="InterPro" id="IPR047002">
    <property type="entry name" value="Tcp10_C_sf"/>
</dbReference>
<feature type="compositionally biased region" description="Basic and acidic residues" evidence="3">
    <location>
        <begin position="201"/>
        <end position="211"/>
    </location>
</feature>
<evidence type="ECO:0000256" key="3">
    <source>
        <dbReference type="SAM" id="MobiDB-lite"/>
    </source>
</evidence>
<organism evidence="6 7">
    <name type="scientific">Xylocopa violacea</name>
    <name type="common">Violet carpenter bee</name>
    <name type="synonym">Apis violacea</name>
    <dbReference type="NCBI Taxonomy" id="135666"/>
    <lineage>
        <taxon>Eukaryota</taxon>
        <taxon>Metazoa</taxon>
        <taxon>Ecdysozoa</taxon>
        <taxon>Arthropoda</taxon>
        <taxon>Hexapoda</taxon>
        <taxon>Insecta</taxon>
        <taxon>Pterygota</taxon>
        <taxon>Neoptera</taxon>
        <taxon>Endopterygota</taxon>
        <taxon>Hymenoptera</taxon>
        <taxon>Apocrita</taxon>
        <taxon>Aculeata</taxon>
        <taxon>Apoidea</taxon>
        <taxon>Anthophila</taxon>
        <taxon>Apidae</taxon>
        <taxon>Xylocopa</taxon>
        <taxon>Xylocopa</taxon>
    </lineage>
</organism>
<evidence type="ECO:0000259" key="5">
    <source>
        <dbReference type="Pfam" id="PF25779"/>
    </source>
</evidence>
<dbReference type="PANTHER" id="PTHR10331">
    <property type="entry name" value="T COMPLEX PROTEIN 10"/>
    <property type="match status" value="1"/>
</dbReference>
<accession>A0ABP1NZ70</accession>
<dbReference type="InterPro" id="IPR009852">
    <property type="entry name" value="CENPJ_C_dom"/>
</dbReference>
<evidence type="ECO:0000259" key="4">
    <source>
        <dbReference type="Pfam" id="PF07202"/>
    </source>
</evidence>
<evidence type="ECO:0000256" key="2">
    <source>
        <dbReference type="SAM" id="Coils"/>
    </source>
</evidence>
<feature type="domain" description="CENPJ tubulin-binding region" evidence="5">
    <location>
        <begin position="192"/>
        <end position="236"/>
    </location>
</feature>
<feature type="domain" description="Centromere protein J C-terminal" evidence="4">
    <location>
        <begin position="1100"/>
        <end position="1133"/>
    </location>
</feature>
<dbReference type="Proteomes" id="UP001642520">
    <property type="component" value="Unassembled WGS sequence"/>
</dbReference>
<reference evidence="6 7" key="1">
    <citation type="submission" date="2024-08" db="EMBL/GenBank/DDBJ databases">
        <authorList>
            <person name="Will J Nash"/>
            <person name="Angela Man"/>
            <person name="Seanna McTaggart"/>
            <person name="Kendall Baker"/>
            <person name="Tom Barker"/>
            <person name="Leah Catchpole"/>
            <person name="Alex Durrant"/>
            <person name="Karim Gharbi"/>
            <person name="Naomi Irish"/>
            <person name="Gemy Kaithakottil"/>
            <person name="Debby Ku"/>
            <person name="Aaliyah Providence"/>
            <person name="Felix Shaw"/>
            <person name="David Swarbreck"/>
            <person name="Chris Watkins"/>
            <person name="Ann M. McCartney"/>
            <person name="Giulio Formenti"/>
            <person name="Alice Mouton"/>
            <person name="Noel Vella"/>
            <person name="Bjorn M von Reumont"/>
            <person name="Adriana Vella"/>
            <person name="Wilfried Haerty"/>
        </authorList>
    </citation>
    <scope>NUCLEOTIDE SEQUENCE [LARGE SCALE GENOMIC DNA]</scope>
</reference>
<dbReference type="EMBL" id="CAXAJV020001293">
    <property type="protein sequence ID" value="CAL7945164.1"/>
    <property type="molecule type" value="Genomic_DNA"/>
</dbReference>
<protein>
    <recommendedName>
        <fullName evidence="8">Centromere protein J</fullName>
    </recommendedName>
</protein>
<comment type="similarity">
    <text evidence="1">Belongs to the TCP10 family.</text>
</comment>